<dbReference type="AlphaFoldDB" id="A0A8C3PBU4"/>
<keyword evidence="7" id="KW-1185">Reference proteome</keyword>
<dbReference type="GO" id="GO:0020037">
    <property type="term" value="F:heme binding"/>
    <property type="evidence" value="ECO:0007669"/>
    <property type="project" value="InterPro"/>
</dbReference>
<reference evidence="6" key="2">
    <citation type="submission" date="2025-09" db="UniProtKB">
        <authorList>
            <consortium name="Ensembl"/>
        </authorList>
    </citation>
    <scope>IDENTIFICATION</scope>
</reference>
<accession>A0A8C3PBU4</accession>
<dbReference type="GeneTree" id="ENSGT00940000153331"/>
<dbReference type="PRINTS" id="PR00385">
    <property type="entry name" value="P450"/>
</dbReference>
<evidence type="ECO:0000256" key="5">
    <source>
        <dbReference type="PIRSR" id="PIRSR602401-1"/>
    </source>
</evidence>
<dbReference type="Gene3D" id="1.10.630.10">
    <property type="entry name" value="Cytochrome P450"/>
    <property type="match status" value="1"/>
</dbReference>
<evidence type="ECO:0000256" key="3">
    <source>
        <dbReference type="ARBA" id="ARBA00022723"/>
    </source>
</evidence>
<dbReference type="SUPFAM" id="SSF48264">
    <property type="entry name" value="Cytochrome P450"/>
    <property type="match status" value="1"/>
</dbReference>
<dbReference type="InterPro" id="IPR050182">
    <property type="entry name" value="Cytochrome_P450_fam2"/>
</dbReference>
<dbReference type="Proteomes" id="UP000694380">
    <property type="component" value="Unplaced"/>
</dbReference>
<evidence type="ECO:0000313" key="7">
    <source>
        <dbReference type="Proteomes" id="UP000694380"/>
    </source>
</evidence>
<dbReference type="OMA" id="FMETTID"/>
<organism evidence="6 7">
    <name type="scientific">Chrysemys picta bellii</name>
    <name type="common">Western painted turtle</name>
    <name type="synonym">Emys bellii</name>
    <dbReference type="NCBI Taxonomy" id="8478"/>
    <lineage>
        <taxon>Eukaryota</taxon>
        <taxon>Metazoa</taxon>
        <taxon>Chordata</taxon>
        <taxon>Craniata</taxon>
        <taxon>Vertebrata</taxon>
        <taxon>Euteleostomi</taxon>
        <taxon>Archelosauria</taxon>
        <taxon>Testudinata</taxon>
        <taxon>Testudines</taxon>
        <taxon>Cryptodira</taxon>
        <taxon>Durocryptodira</taxon>
        <taxon>Testudinoidea</taxon>
        <taxon>Emydidae</taxon>
        <taxon>Chrysemys</taxon>
    </lineage>
</organism>
<dbReference type="GO" id="GO:0006805">
    <property type="term" value="P:xenobiotic metabolic process"/>
    <property type="evidence" value="ECO:0007669"/>
    <property type="project" value="TreeGrafter"/>
</dbReference>
<comment type="cofactor">
    <cofactor evidence="1 5">
        <name>heme</name>
        <dbReference type="ChEBI" id="CHEBI:30413"/>
    </cofactor>
</comment>
<keyword evidence="4 5" id="KW-0408">Iron</keyword>
<feature type="binding site" description="axial binding residue" evidence="5">
    <location>
        <position position="84"/>
    </location>
    <ligand>
        <name>heme</name>
        <dbReference type="ChEBI" id="CHEBI:30413"/>
    </ligand>
    <ligandPart>
        <name>Fe</name>
        <dbReference type="ChEBI" id="CHEBI:18248"/>
    </ligandPart>
</feature>
<keyword evidence="3 5" id="KW-0479">Metal-binding</keyword>
<name>A0A8C3PBU4_CHRPI</name>
<evidence type="ECO:0000256" key="1">
    <source>
        <dbReference type="ARBA" id="ARBA00001971"/>
    </source>
</evidence>
<dbReference type="PANTHER" id="PTHR24300:SF1">
    <property type="entry name" value="CYTOCHROME P450 2D6-RELATED"/>
    <property type="match status" value="1"/>
</dbReference>
<dbReference type="InterPro" id="IPR036396">
    <property type="entry name" value="Cyt_P450_sf"/>
</dbReference>
<dbReference type="GO" id="GO:0005506">
    <property type="term" value="F:iron ion binding"/>
    <property type="evidence" value="ECO:0007669"/>
    <property type="project" value="InterPro"/>
</dbReference>
<dbReference type="Pfam" id="PF00067">
    <property type="entry name" value="p450"/>
    <property type="match status" value="1"/>
</dbReference>
<dbReference type="PRINTS" id="PR00463">
    <property type="entry name" value="EP450I"/>
</dbReference>
<dbReference type="Ensembl" id="ENSCPBT00000036498.1">
    <property type="protein sequence ID" value="ENSCPBP00000031016.1"/>
    <property type="gene ID" value="ENSCPBG00000021793.1"/>
</dbReference>
<proteinExistence type="inferred from homology"/>
<evidence type="ECO:0000313" key="6">
    <source>
        <dbReference type="Ensembl" id="ENSCPBP00000031016.1"/>
    </source>
</evidence>
<dbReference type="PANTHER" id="PTHR24300">
    <property type="entry name" value="CYTOCHROME P450 508A4-RELATED"/>
    <property type="match status" value="1"/>
</dbReference>
<dbReference type="GO" id="GO:0016712">
    <property type="term" value="F:oxidoreductase activity, acting on paired donors, with incorporation or reduction of molecular oxygen, reduced flavin or flavoprotein as one donor, and incorporation of one atom of oxygen"/>
    <property type="evidence" value="ECO:0007669"/>
    <property type="project" value="TreeGrafter"/>
</dbReference>
<evidence type="ECO:0000256" key="2">
    <source>
        <dbReference type="ARBA" id="ARBA00010617"/>
    </source>
</evidence>
<dbReference type="GO" id="GO:0019369">
    <property type="term" value="P:arachidonate metabolic process"/>
    <property type="evidence" value="ECO:0007669"/>
    <property type="project" value="TreeGrafter"/>
</dbReference>
<dbReference type="InterPro" id="IPR002401">
    <property type="entry name" value="Cyt_P450_E_grp-I"/>
</dbReference>
<dbReference type="GO" id="GO:0005737">
    <property type="term" value="C:cytoplasm"/>
    <property type="evidence" value="ECO:0007669"/>
    <property type="project" value="TreeGrafter"/>
</dbReference>
<comment type="similarity">
    <text evidence="2">Belongs to the cytochrome P450 family.</text>
</comment>
<reference evidence="6" key="1">
    <citation type="submission" date="2025-08" db="UniProtKB">
        <authorList>
            <consortium name="Ensembl"/>
        </authorList>
    </citation>
    <scope>IDENTIFICATION</scope>
</reference>
<protein>
    <submittedName>
        <fullName evidence="6">Uncharacterized protein</fullName>
    </submittedName>
</protein>
<sequence length="144" mass="16237">MPYTNAVIHETQRYGDIVPAGLPHMTYRDTELQGYFIPKGTTVIANLSSVLKDETVWEKPHQFYPEHFLDGKSSRGLVTGRRVCLGEQLARMELFLFFTSLLQHFTFHLPEGQASSDKKSGFNLKASCSQRKTANLHLGSHSPV</sequence>
<evidence type="ECO:0000256" key="4">
    <source>
        <dbReference type="ARBA" id="ARBA00023004"/>
    </source>
</evidence>
<dbReference type="InterPro" id="IPR001128">
    <property type="entry name" value="Cyt_P450"/>
</dbReference>
<keyword evidence="5" id="KW-0349">Heme</keyword>